<dbReference type="Proteomes" id="UP001060414">
    <property type="component" value="Chromosome"/>
</dbReference>
<dbReference type="EMBL" id="CP092109">
    <property type="protein sequence ID" value="UWZ78037.1"/>
    <property type="molecule type" value="Genomic_DNA"/>
</dbReference>
<keyword evidence="2" id="KW-1185">Reference proteome</keyword>
<gene>
    <name evidence="1" type="ORF">L9S41_10030</name>
</gene>
<reference evidence="1" key="1">
    <citation type="journal article" date="2022" name="Environ. Microbiol.">
        <title>Geoalkalibacter halelectricus SAP #1 sp. nov. possessing extracellular electron transfer and mineral#reducing capabilities from a haloalkaline environment.</title>
        <authorList>
            <person name="Yadav S."/>
            <person name="Singh R."/>
            <person name="Sundharam S.S."/>
            <person name="Chaudhary S."/>
            <person name="Krishnamurthi S."/>
            <person name="Patil S.A."/>
        </authorList>
    </citation>
    <scope>NUCLEOTIDE SEQUENCE</scope>
    <source>
        <strain evidence="1">SAP-1</strain>
    </source>
</reference>
<proteinExistence type="predicted"/>
<organism evidence="1 2">
    <name type="scientific">Geoalkalibacter halelectricus</name>
    <dbReference type="NCBI Taxonomy" id="2847045"/>
    <lineage>
        <taxon>Bacteria</taxon>
        <taxon>Pseudomonadati</taxon>
        <taxon>Thermodesulfobacteriota</taxon>
        <taxon>Desulfuromonadia</taxon>
        <taxon>Desulfuromonadales</taxon>
        <taxon>Geoalkalibacteraceae</taxon>
        <taxon>Geoalkalibacter</taxon>
    </lineage>
</organism>
<evidence type="ECO:0000313" key="1">
    <source>
        <dbReference type="EMBL" id="UWZ78037.1"/>
    </source>
</evidence>
<accession>A0ABY5ZJ74</accession>
<dbReference type="RefSeq" id="WP_260746385.1">
    <property type="nucleotide sequence ID" value="NZ_CP092109.1"/>
</dbReference>
<sequence length="84" mass="9323">MTALLRFQDRIWAEKSLIREGSELWANDQYSPVGYAEFELPEPVAGMDLSLELTGGYVYSTPGGQVVPMPAQGHLTIPIRVLED</sequence>
<evidence type="ECO:0000313" key="2">
    <source>
        <dbReference type="Proteomes" id="UP001060414"/>
    </source>
</evidence>
<protein>
    <submittedName>
        <fullName evidence="1">Uncharacterized protein</fullName>
    </submittedName>
</protein>
<name>A0ABY5ZJ74_9BACT</name>